<keyword evidence="1" id="KW-0472">Membrane</keyword>
<keyword evidence="1" id="KW-1133">Transmembrane helix</keyword>
<keyword evidence="2" id="KW-1185">Reference proteome</keyword>
<feature type="transmembrane region" description="Helical" evidence="1">
    <location>
        <begin position="156"/>
        <end position="178"/>
    </location>
</feature>
<dbReference type="Proteomes" id="UP000095283">
    <property type="component" value="Unplaced"/>
</dbReference>
<evidence type="ECO:0000256" key="1">
    <source>
        <dbReference type="SAM" id="Phobius"/>
    </source>
</evidence>
<proteinExistence type="predicted"/>
<evidence type="ECO:0000313" key="3">
    <source>
        <dbReference type="WBParaSite" id="Hba_04058"/>
    </source>
</evidence>
<keyword evidence="1" id="KW-0812">Transmembrane</keyword>
<reference evidence="3" key="1">
    <citation type="submission" date="2016-11" db="UniProtKB">
        <authorList>
            <consortium name="WormBaseParasite"/>
        </authorList>
    </citation>
    <scope>IDENTIFICATION</scope>
</reference>
<accession>A0A1I7WGJ8</accession>
<protein>
    <submittedName>
        <fullName evidence="3">Transmembrane protein</fullName>
    </submittedName>
</protein>
<organism evidence="2 3">
    <name type="scientific">Heterorhabditis bacteriophora</name>
    <name type="common">Entomopathogenic nematode worm</name>
    <dbReference type="NCBI Taxonomy" id="37862"/>
    <lineage>
        <taxon>Eukaryota</taxon>
        <taxon>Metazoa</taxon>
        <taxon>Ecdysozoa</taxon>
        <taxon>Nematoda</taxon>
        <taxon>Chromadorea</taxon>
        <taxon>Rhabditida</taxon>
        <taxon>Rhabditina</taxon>
        <taxon>Rhabditomorpha</taxon>
        <taxon>Strongyloidea</taxon>
        <taxon>Heterorhabditidae</taxon>
        <taxon>Heterorhabditis</taxon>
    </lineage>
</organism>
<sequence length="246" mass="27700">MFSKPRVEINLPNGARWGSFVDTHTRVVTTEAQSVSCSDVKEFYFINSSAALQFDTKSGEVSDIKGITQANPLYGINSRSSHIPLTIFHNLVITNISEFDSSLHLEELWTSMDVRHSLEGYAEEVIPPPHRNSAPSVDLRKRLVDWVIGDWSLFDVWIFVCCTYLSFKFTIGSLIFYVRIKYPGLLPNFPSLFAKSLPSSNENPLSESFSRSPLHSQKHHGSLIIIPENVVEASSQNNNLNNIVLQ</sequence>
<dbReference type="AlphaFoldDB" id="A0A1I7WGJ8"/>
<dbReference type="WBParaSite" id="Hba_04058">
    <property type="protein sequence ID" value="Hba_04058"/>
    <property type="gene ID" value="Hba_04058"/>
</dbReference>
<evidence type="ECO:0000313" key="2">
    <source>
        <dbReference type="Proteomes" id="UP000095283"/>
    </source>
</evidence>
<name>A0A1I7WGJ8_HETBA</name>